<feature type="domain" description="HTH gntR-type" evidence="4">
    <location>
        <begin position="7"/>
        <end position="75"/>
    </location>
</feature>
<dbReference type="AlphaFoldDB" id="A0A1G9LS63"/>
<proteinExistence type="predicted"/>
<dbReference type="GO" id="GO:0003700">
    <property type="term" value="F:DNA-binding transcription factor activity"/>
    <property type="evidence" value="ECO:0007669"/>
    <property type="project" value="InterPro"/>
</dbReference>
<dbReference type="OrthoDB" id="4307011at2"/>
<evidence type="ECO:0000256" key="1">
    <source>
        <dbReference type="ARBA" id="ARBA00023015"/>
    </source>
</evidence>
<dbReference type="Gene3D" id="1.10.10.10">
    <property type="entry name" value="Winged helix-like DNA-binding domain superfamily/Winged helix DNA-binding domain"/>
    <property type="match status" value="1"/>
</dbReference>
<dbReference type="InterPro" id="IPR036390">
    <property type="entry name" value="WH_DNA-bd_sf"/>
</dbReference>
<accession>A0A1G9LS63</accession>
<dbReference type="InterPro" id="IPR036388">
    <property type="entry name" value="WH-like_DNA-bd_sf"/>
</dbReference>
<dbReference type="GO" id="GO:0003677">
    <property type="term" value="F:DNA binding"/>
    <property type="evidence" value="ECO:0007669"/>
    <property type="project" value="UniProtKB-KW"/>
</dbReference>
<dbReference type="PANTHER" id="PTHR38445">
    <property type="entry name" value="HTH-TYPE TRANSCRIPTIONAL REPRESSOR YTRA"/>
    <property type="match status" value="1"/>
</dbReference>
<sequence>MEFNSSAPIWLQLVDECSRRIVTGQWPAGTRVPGVRDLGVELGVNPNTMQRALAELDRQGITVPDRTVGRFVTDDTARIDELRDAVAAGSADDFIQRARGLGMSLEGARKLLTNRWPDLEGNA</sequence>
<dbReference type="SUPFAM" id="SSF46785">
    <property type="entry name" value="Winged helix' DNA-binding domain"/>
    <property type="match status" value="1"/>
</dbReference>
<dbReference type="STRING" id="686624.SAMN04488242_2284"/>
<evidence type="ECO:0000313" key="6">
    <source>
        <dbReference type="Proteomes" id="UP000199475"/>
    </source>
</evidence>
<dbReference type="EMBL" id="FNGP01000004">
    <property type="protein sequence ID" value="SDL64614.1"/>
    <property type="molecule type" value="Genomic_DNA"/>
</dbReference>
<keyword evidence="6" id="KW-1185">Reference proteome</keyword>
<name>A0A1G9LS63_9ACTN</name>
<dbReference type="CDD" id="cd07377">
    <property type="entry name" value="WHTH_GntR"/>
    <property type="match status" value="1"/>
</dbReference>
<organism evidence="5 6">
    <name type="scientific">Tessaracoccus oleiagri</name>
    <dbReference type="NCBI Taxonomy" id="686624"/>
    <lineage>
        <taxon>Bacteria</taxon>
        <taxon>Bacillati</taxon>
        <taxon>Actinomycetota</taxon>
        <taxon>Actinomycetes</taxon>
        <taxon>Propionibacteriales</taxon>
        <taxon>Propionibacteriaceae</taxon>
        <taxon>Tessaracoccus</taxon>
    </lineage>
</organism>
<evidence type="ECO:0000256" key="3">
    <source>
        <dbReference type="ARBA" id="ARBA00023163"/>
    </source>
</evidence>
<dbReference type="Proteomes" id="UP000199475">
    <property type="component" value="Unassembled WGS sequence"/>
</dbReference>
<keyword evidence="2 5" id="KW-0238">DNA-binding</keyword>
<gene>
    <name evidence="5" type="ORF">SAMN04488242_2284</name>
</gene>
<dbReference type="InterPro" id="IPR000524">
    <property type="entry name" value="Tscrpt_reg_HTH_GntR"/>
</dbReference>
<dbReference type="PANTHER" id="PTHR38445:SF6">
    <property type="entry name" value="GNTR-FAMILY TRANSCRIPTIONAL REGULATOR"/>
    <property type="match status" value="1"/>
</dbReference>
<keyword evidence="3" id="KW-0804">Transcription</keyword>
<dbReference type="Pfam" id="PF00392">
    <property type="entry name" value="GntR"/>
    <property type="match status" value="1"/>
</dbReference>
<dbReference type="RefSeq" id="WP_093252250.1">
    <property type="nucleotide sequence ID" value="NZ_FNGP01000004.1"/>
</dbReference>
<evidence type="ECO:0000259" key="4">
    <source>
        <dbReference type="PROSITE" id="PS50949"/>
    </source>
</evidence>
<dbReference type="SMART" id="SM00345">
    <property type="entry name" value="HTH_GNTR"/>
    <property type="match status" value="1"/>
</dbReference>
<keyword evidence="1" id="KW-0805">Transcription regulation</keyword>
<evidence type="ECO:0000256" key="2">
    <source>
        <dbReference type="ARBA" id="ARBA00023125"/>
    </source>
</evidence>
<dbReference type="PROSITE" id="PS50949">
    <property type="entry name" value="HTH_GNTR"/>
    <property type="match status" value="1"/>
</dbReference>
<evidence type="ECO:0000313" key="5">
    <source>
        <dbReference type="EMBL" id="SDL64614.1"/>
    </source>
</evidence>
<protein>
    <submittedName>
        <fullName evidence="5">DNA-binding transcriptional regulator YhcF, GntR family</fullName>
    </submittedName>
</protein>
<reference evidence="5 6" key="1">
    <citation type="submission" date="2016-10" db="EMBL/GenBank/DDBJ databases">
        <authorList>
            <person name="de Groot N.N."/>
        </authorList>
    </citation>
    <scope>NUCLEOTIDE SEQUENCE [LARGE SCALE GENOMIC DNA]</scope>
    <source>
        <strain evidence="5 6">CGMCC 1.9159</strain>
    </source>
</reference>